<reference evidence="1 2" key="1">
    <citation type="submission" date="2018-06" db="EMBL/GenBank/DDBJ databases">
        <authorList>
            <consortium name="Pathogen Informatics"/>
            <person name="Doyle S."/>
        </authorList>
    </citation>
    <scope>NUCLEOTIDE SEQUENCE [LARGE SCALE GENOMIC DNA]</scope>
    <source>
        <strain evidence="1 2">NCTC12112</strain>
    </source>
</reference>
<proteinExistence type="predicted"/>
<protein>
    <recommendedName>
        <fullName evidence="3">Phage protein</fullName>
    </recommendedName>
</protein>
<dbReference type="GeneID" id="78456439"/>
<gene>
    <name evidence="1" type="ORF">NCTC12112_01742</name>
</gene>
<dbReference type="AlphaFoldDB" id="A0AAX2JAR4"/>
<organism evidence="1 2">
    <name type="scientific">Fusobacterium ulcerans</name>
    <dbReference type="NCBI Taxonomy" id="861"/>
    <lineage>
        <taxon>Bacteria</taxon>
        <taxon>Fusobacteriati</taxon>
        <taxon>Fusobacteriota</taxon>
        <taxon>Fusobacteriia</taxon>
        <taxon>Fusobacteriales</taxon>
        <taxon>Fusobacteriaceae</taxon>
        <taxon>Fusobacterium</taxon>
    </lineage>
</organism>
<dbReference type="Proteomes" id="UP000249008">
    <property type="component" value="Chromosome 1"/>
</dbReference>
<evidence type="ECO:0000313" key="1">
    <source>
        <dbReference type="EMBL" id="SQJ03979.1"/>
    </source>
</evidence>
<evidence type="ECO:0008006" key="3">
    <source>
        <dbReference type="Google" id="ProtNLM"/>
    </source>
</evidence>
<name>A0AAX2JAR4_9FUSO</name>
<sequence length="56" mass="6767">MKVYYFIYENGSYTKKFISSDKEKLEERRMQLSKIYEPTKNVSKLIELDISKINII</sequence>
<evidence type="ECO:0000313" key="2">
    <source>
        <dbReference type="Proteomes" id="UP000249008"/>
    </source>
</evidence>
<accession>A0AAX2JAR4</accession>
<dbReference type="EMBL" id="LS483487">
    <property type="protein sequence ID" value="SQJ03979.1"/>
    <property type="molecule type" value="Genomic_DNA"/>
</dbReference>
<dbReference type="RefSeq" id="WP_005980084.1">
    <property type="nucleotide sequence ID" value="NZ_CABKNW010000004.1"/>
</dbReference>